<feature type="transmembrane region" description="Helical" evidence="1">
    <location>
        <begin position="117"/>
        <end position="141"/>
    </location>
</feature>
<accession>A0A317ZT85</accession>
<evidence type="ECO:0000256" key="1">
    <source>
        <dbReference type="SAM" id="Phobius"/>
    </source>
</evidence>
<keyword evidence="1" id="KW-0812">Transmembrane</keyword>
<proteinExistence type="predicted"/>
<keyword evidence="1" id="KW-0472">Membrane</keyword>
<gene>
    <name evidence="2" type="ORF">CTB96_17125</name>
</gene>
<evidence type="ECO:0000313" key="3">
    <source>
        <dbReference type="Proteomes" id="UP000246722"/>
    </source>
</evidence>
<feature type="transmembrane region" description="Helical" evidence="1">
    <location>
        <begin position="209"/>
        <end position="232"/>
    </location>
</feature>
<comment type="caution">
    <text evidence="2">The sequence shown here is derived from an EMBL/GenBank/DDBJ whole genome shotgun (WGS) entry which is preliminary data.</text>
</comment>
<feature type="transmembrane region" description="Helical" evidence="1">
    <location>
        <begin position="180"/>
        <end position="202"/>
    </location>
</feature>
<feature type="transmembrane region" description="Helical" evidence="1">
    <location>
        <begin position="83"/>
        <end position="105"/>
    </location>
</feature>
<keyword evidence="1" id="KW-1133">Transmembrane helix</keyword>
<name>A0A317ZT85_9MICO</name>
<feature type="transmembrane region" description="Helical" evidence="1">
    <location>
        <begin position="48"/>
        <end position="71"/>
    </location>
</feature>
<organism evidence="2 3">
    <name type="scientific">Cryobacterium arcticum</name>
    <dbReference type="NCBI Taxonomy" id="670052"/>
    <lineage>
        <taxon>Bacteria</taxon>
        <taxon>Bacillati</taxon>
        <taxon>Actinomycetota</taxon>
        <taxon>Actinomycetes</taxon>
        <taxon>Micrococcales</taxon>
        <taxon>Microbacteriaceae</taxon>
        <taxon>Cryobacterium</taxon>
    </lineage>
</organism>
<protein>
    <submittedName>
        <fullName evidence="2">Uncharacterized protein</fullName>
    </submittedName>
</protein>
<feature type="transmembrane region" description="Helical" evidence="1">
    <location>
        <begin position="148"/>
        <end position="168"/>
    </location>
</feature>
<reference evidence="2 3" key="1">
    <citation type="submission" date="2018-05" db="EMBL/GenBank/DDBJ databases">
        <title>Genetic diversity of glacier-inhabiting Cryobacterium bacteria in China and description of Cryobacterium mengkeensis sp. nov. and Arthrobacter glacialis sp. nov.</title>
        <authorList>
            <person name="Liu Q."/>
            <person name="Xin Y.-H."/>
        </authorList>
    </citation>
    <scope>NUCLEOTIDE SEQUENCE [LARGE SCALE GENOMIC DNA]</scope>
    <source>
        <strain evidence="2 3">SK-1</strain>
    </source>
</reference>
<feature type="transmembrane region" description="Helical" evidence="1">
    <location>
        <begin position="7"/>
        <end position="28"/>
    </location>
</feature>
<sequence>MWLWLGIGAGSAVVGLLPWIITGMRLPLQNLWDAATLPEQMPIGLLPFSQYAITLIAGILVIGAAIAGVVGRSFRDRLGRHGFATLAAGVFGAQLIAIVQTAVVVGAGLRPGTESTIYLAAVVAVAAASVVVGAVVFVLIARTSRPGALIGLSLAAVAAGWWVDALIAPSAGLVTPLQTTLLGLAQWLPAILCGVAIAWCGIHSVGRIIAALVALTAVVIGPALATAVTAAAGTRVLARYPAEMLDYGAQVFQQVLVTPELTLRPLLTTLVVAAAGLALLAVRRRRSAEA</sequence>
<feature type="transmembrane region" description="Helical" evidence="1">
    <location>
        <begin position="263"/>
        <end position="282"/>
    </location>
</feature>
<dbReference type="AlphaFoldDB" id="A0A317ZT85"/>
<evidence type="ECO:0000313" key="2">
    <source>
        <dbReference type="EMBL" id="PXA68339.1"/>
    </source>
</evidence>
<keyword evidence="3" id="KW-1185">Reference proteome</keyword>
<dbReference type="Proteomes" id="UP000246722">
    <property type="component" value="Unassembled WGS sequence"/>
</dbReference>
<dbReference type="EMBL" id="QHLY01000012">
    <property type="protein sequence ID" value="PXA68339.1"/>
    <property type="molecule type" value="Genomic_DNA"/>
</dbReference>